<protein>
    <submittedName>
        <fullName evidence="1">CRISPR-associated protein, Cse3 family</fullName>
    </submittedName>
</protein>
<evidence type="ECO:0000313" key="2">
    <source>
        <dbReference type="Proteomes" id="UP000182375"/>
    </source>
</evidence>
<gene>
    <name evidence="1" type="ORF">SAMN04490357_5805</name>
</gene>
<name>A0A1H5DGB6_9ACTN</name>
<dbReference type="RefSeq" id="WP_074993739.1">
    <property type="nucleotide sequence ID" value="NZ_FNTD01000004.1"/>
</dbReference>
<dbReference type="SUPFAM" id="SSF117987">
    <property type="entry name" value="CRISPR-associated protein"/>
    <property type="match status" value="2"/>
</dbReference>
<reference evidence="1 2" key="1">
    <citation type="submission" date="2016-10" db="EMBL/GenBank/DDBJ databases">
        <authorList>
            <person name="de Groot N.N."/>
        </authorList>
    </citation>
    <scope>NUCLEOTIDE SEQUENCE [LARGE SCALE GENOMIC DNA]</scope>
    <source>
        <strain evidence="1 2">DSM 40306</strain>
    </source>
</reference>
<dbReference type="Proteomes" id="UP000182375">
    <property type="component" value="Unassembled WGS sequence"/>
</dbReference>
<dbReference type="NCBIfam" id="TIGR01907">
    <property type="entry name" value="casE_Cse3"/>
    <property type="match status" value="1"/>
</dbReference>
<dbReference type="GeneID" id="95514872"/>
<dbReference type="Pfam" id="PF08798">
    <property type="entry name" value="CRISPR_assoc"/>
    <property type="match status" value="1"/>
</dbReference>
<dbReference type="AlphaFoldDB" id="A0A1H5DGB6"/>
<organism evidence="1 2">
    <name type="scientific">Streptomyces misionensis</name>
    <dbReference type="NCBI Taxonomy" id="67331"/>
    <lineage>
        <taxon>Bacteria</taxon>
        <taxon>Bacillati</taxon>
        <taxon>Actinomycetota</taxon>
        <taxon>Actinomycetes</taxon>
        <taxon>Kitasatosporales</taxon>
        <taxon>Streptomycetaceae</taxon>
        <taxon>Streptomyces</taxon>
    </lineage>
</organism>
<proteinExistence type="predicted"/>
<evidence type="ECO:0000313" key="1">
    <source>
        <dbReference type="EMBL" id="SED77935.1"/>
    </source>
</evidence>
<dbReference type="EMBL" id="FNTD01000004">
    <property type="protein sequence ID" value="SED77935.1"/>
    <property type="molecule type" value="Genomic_DNA"/>
</dbReference>
<accession>A0A1H5DGB6</accession>
<dbReference type="Gene3D" id="3.30.70.1200">
    <property type="entry name" value="Crispr-associated protein, domain 1"/>
    <property type="match status" value="1"/>
</dbReference>
<dbReference type="InterPro" id="IPR010179">
    <property type="entry name" value="CRISPR-assoc_prot_Cse3"/>
</dbReference>
<sequence>MTLYLTRLIPHPSSRLAQQELGAGTSHASLHRRVMSLFPDGIPEQARAHFGVLFRVEDTPRGSHLLLQSNQPPDPARLPAQYATLTTRPLDALLDALKPGRTLHYRCTASPVRKPGATTRAHYKLPAVVPLNGTAADEWWHRQADQAGLKTLTLRSQPVDAARDRQYPADTTRADRAKHSNRIHHHRVRFDGTATVTDPDLLRTAILSGIGRGKAYGCGLLSIAPAPDPA</sequence>
<dbReference type="CDD" id="cd09727">
    <property type="entry name" value="Cas6_I-E"/>
    <property type="match status" value="1"/>
</dbReference>
<dbReference type="SMART" id="SM01101">
    <property type="entry name" value="CRISPR_assoc"/>
    <property type="match status" value="1"/>
</dbReference>
<dbReference type="STRING" id="67331.SAMN04490357_5805"/>
<dbReference type="Gene3D" id="3.30.70.1210">
    <property type="entry name" value="Crispr-associated protein, domain 2"/>
    <property type="match status" value="1"/>
</dbReference>